<accession>A0A0K2VAT2</accession>
<dbReference type="EMBL" id="HACA01030302">
    <property type="protein sequence ID" value="CDW47663.1"/>
    <property type="molecule type" value="Transcribed_RNA"/>
</dbReference>
<dbReference type="AlphaFoldDB" id="A0A0K2VAT2"/>
<name>A0A0K2VAT2_LEPSM</name>
<sequence>METNYEFSIFSFSVPDLNVSVLWGGIQFKFR</sequence>
<organism evidence="1">
    <name type="scientific">Lepeophtheirus salmonis</name>
    <name type="common">Salmon louse</name>
    <name type="synonym">Caligus salmonis</name>
    <dbReference type="NCBI Taxonomy" id="72036"/>
    <lineage>
        <taxon>Eukaryota</taxon>
        <taxon>Metazoa</taxon>
        <taxon>Ecdysozoa</taxon>
        <taxon>Arthropoda</taxon>
        <taxon>Crustacea</taxon>
        <taxon>Multicrustacea</taxon>
        <taxon>Hexanauplia</taxon>
        <taxon>Copepoda</taxon>
        <taxon>Siphonostomatoida</taxon>
        <taxon>Caligidae</taxon>
        <taxon>Lepeophtheirus</taxon>
    </lineage>
</organism>
<protein>
    <submittedName>
        <fullName evidence="1">Uncharacterized protein</fullName>
    </submittedName>
</protein>
<proteinExistence type="predicted"/>
<reference evidence="1" key="1">
    <citation type="submission" date="2014-05" db="EMBL/GenBank/DDBJ databases">
        <authorList>
            <person name="Chronopoulou M."/>
        </authorList>
    </citation>
    <scope>NUCLEOTIDE SEQUENCE</scope>
    <source>
        <tissue evidence="1">Whole organism</tissue>
    </source>
</reference>
<evidence type="ECO:0000313" key="1">
    <source>
        <dbReference type="EMBL" id="CDW47663.1"/>
    </source>
</evidence>